<organism evidence="8 9">
    <name type="scientific">Tetracentron sinense</name>
    <name type="common">Spur-leaf</name>
    <dbReference type="NCBI Taxonomy" id="13715"/>
    <lineage>
        <taxon>Eukaryota</taxon>
        <taxon>Viridiplantae</taxon>
        <taxon>Streptophyta</taxon>
        <taxon>Embryophyta</taxon>
        <taxon>Tracheophyta</taxon>
        <taxon>Spermatophyta</taxon>
        <taxon>Magnoliopsida</taxon>
        <taxon>Trochodendrales</taxon>
        <taxon>Trochodendraceae</taxon>
        <taxon>Tetracentron</taxon>
    </lineage>
</organism>
<dbReference type="Pfam" id="PF07897">
    <property type="entry name" value="EAR"/>
    <property type="match status" value="1"/>
</dbReference>
<evidence type="ECO:0000256" key="4">
    <source>
        <dbReference type="RuleBase" id="RU369029"/>
    </source>
</evidence>
<comment type="function">
    <text evidence="4">Acts as a negative regulator of abscisic acid (ABA) response.</text>
</comment>
<dbReference type="AlphaFoldDB" id="A0A834Y6D1"/>
<sequence length="384" mass="42110">MDEEAKEGEASQVQYSSLQRNGYSRDHLQGYRVGNHRLTDFAAANEDTEEMELNLGLSFGGRFGVDPREKKLVRSSSIAGLMTPVRNDDGAASLPVAYPALIIRTCSLPTETDQEEWRKRKELQSLRRKRKRSEKQRNFRACKDRAPWERNCEDEDIMAMNLTGKVEGCPGNTGSVVAGKQQQIFPSVEPPFQLPSWASAARGAVLGRGMDTRNKINGDALAGAASQGSISSEISEFESRSVQESSSCTDARSPASVRSLPDLTEQKPLITRGITKTKNSGKFGGVEMENSSKKHKVVDKRVKGEGRNVVVEMPSVSTRGDGPNGRRIKGFLYNYRKGEEVCIVCVCHGSVLSPVDFVKHAGGGDVAHPLRHILVSHSSTSFLQ</sequence>
<accession>A0A834Y6D1</accession>
<evidence type="ECO:0000256" key="5">
    <source>
        <dbReference type="SAM" id="MobiDB-lite"/>
    </source>
</evidence>
<dbReference type="EMBL" id="JABCRI010000976">
    <property type="protein sequence ID" value="KAF8365170.1"/>
    <property type="molecule type" value="Genomic_DNA"/>
</dbReference>
<dbReference type="Proteomes" id="UP000655225">
    <property type="component" value="Unassembled WGS sequence"/>
</dbReference>
<name>A0A834Y6D1_TETSI</name>
<dbReference type="PANTHER" id="PTHR31413:SF31">
    <property type="entry name" value="NINJA-FAMILY PROTEIN AFP3"/>
    <property type="match status" value="1"/>
</dbReference>
<feature type="domain" description="Ethylene-responsive binding factor-associated repression" evidence="6">
    <location>
        <begin position="46"/>
        <end position="80"/>
    </location>
</feature>
<comment type="similarity">
    <text evidence="2 4">Belongs to the Ninja family.</text>
</comment>
<keyword evidence="3 4" id="KW-0539">Nucleus</keyword>
<feature type="region of interest" description="Disordered" evidence="5">
    <location>
        <begin position="276"/>
        <end position="295"/>
    </location>
</feature>
<dbReference type="Pfam" id="PF16135">
    <property type="entry name" value="TDBD"/>
    <property type="match status" value="1"/>
</dbReference>
<gene>
    <name evidence="8" type="ORF">HHK36_032821</name>
</gene>
<dbReference type="OMA" id="ERNCEDE"/>
<proteinExistence type="inferred from homology"/>
<evidence type="ECO:0000313" key="9">
    <source>
        <dbReference type="Proteomes" id="UP000655225"/>
    </source>
</evidence>
<evidence type="ECO:0000259" key="7">
    <source>
        <dbReference type="Pfam" id="PF16135"/>
    </source>
</evidence>
<dbReference type="PANTHER" id="PTHR31413">
    <property type="entry name" value="AFP HOMOLOG 2"/>
    <property type="match status" value="1"/>
</dbReference>
<dbReference type="GO" id="GO:0005634">
    <property type="term" value="C:nucleus"/>
    <property type="evidence" value="ECO:0007669"/>
    <property type="project" value="UniProtKB-SubCell"/>
</dbReference>
<dbReference type="GO" id="GO:0007165">
    <property type="term" value="P:signal transduction"/>
    <property type="evidence" value="ECO:0007669"/>
    <property type="project" value="InterPro"/>
</dbReference>
<dbReference type="OrthoDB" id="667358at2759"/>
<comment type="subcellular location">
    <subcellularLocation>
        <location evidence="1 4">Nucleus</location>
    </subcellularLocation>
</comment>
<protein>
    <recommendedName>
        <fullName evidence="4">Ninja-family protein</fullName>
    </recommendedName>
    <alternativeName>
        <fullName evidence="4">ABI-binding protein</fullName>
    </alternativeName>
</protein>
<feature type="domain" description="Tify" evidence="7">
    <location>
        <begin position="343"/>
        <end position="375"/>
    </location>
</feature>
<dbReference type="GO" id="GO:0045892">
    <property type="term" value="P:negative regulation of DNA-templated transcription"/>
    <property type="evidence" value="ECO:0007669"/>
    <property type="project" value="TreeGrafter"/>
</dbReference>
<reference evidence="8 9" key="1">
    <citation type="submission" date="2020-04" db="EMBL/GenBank/DDBJ databases">
        <title>Plant Genome Project.</title>
        <authorList>
            <person name="Zhang R.-G."/>
        </authorList>
    </citation>
    <scope>NUCLEOTIDE SEQUENCE [LARGE SCALE GENOMIC DNA]</scope>
    <source>
        <strain evidence="8">YNK0</strain>
        <tissue evidence="8">Leaf</tissue>
    </source>
</reference>
<dbReference type="InterPro" id="IPR032310">
    <property type="entry name" value="NLS_NINJA_AFP-like"/>
</dbReference>
<evidence type="ECO:0000259" key="6">
    <source>
        <dbReference type="Pfam" id="PF07897"/>
    </source>
</evidence>
<dbReference type="InterPro" id="IPR032308">
    <property type="entry name" value="TDBD"/>
</dbReference>
<evidence type="ECO:0000256" key="1">
    <source>
        <dbReference type="ARBA" id="ARBA00004123"/>
    </source>
</evidence>
<dbReference type="InterPro" id="IPR012463">
    <property type="entry name" value="Ninja_motif"/>
</dbReference>
<comment type="caution">
    <text evidence="8">The sequence shown here is derived from an EMBL/GenBank/DDBJ whole genome shotgun (WGS) entry which is preliminary data.</text>
</comment>
<evidence type="ECO:0000313" key="8">
    <source>
        <dbReference type="EMBL" id="KAF8365170.1"/>
    </source>
</evidence>
<dbReference type="Pfam" id="PF16136">
    <property type="entry name" value="NLS_NINJA_AFP"/>
    <property type="match status" value="1"/>
</dbReference>
<evidence type="ECO:0000256" key="2">
    <source>
        <dbReference type="ARBA" id="ARBA00006081"/>
    </source>
</evidence>
<dbReference type="InterPro" id="IPR031307">
    <property type="entry name" value="Ninja_fam"/>
</dbReference>
<evidence type="ECO:0000256" key="3">
    <source>
        <dbReference type="ARBA" id="ARBA00023242"/>
    </source>
</evidence>
<keyword evidence="9" id="KW-1185">Reference proteome</keyword>